<sequence length="178" mass="19547">MRALTSRVVYANPWMTVREDVVERADGARAVWGVVDKPDFAVVIAESPEGVHLVEQFRYPTGRRSWELPMGTWSAGTPESVTAGGPLALAQAELAEETGMRADRWERLGELFAAGGFCSQRGHVFVATGLTPGAHAREDSEADMVHEVVPVARMREMMQDGRIVDSITMAAFAMWSVR</sequence>
<dbReference type="Proteomes" id="UP000663792">
    <property type="component" value="Unassembled WGS sequence"/>
</dbReference>
<accession>A0A938YK01</accession>
<protein>
    <submittedName>
        <fullName evidence="1">NUDIX hydrolase</fullName>
    </submittedName>
</protein>
<keyword evidence="1" id="KW-0378">Hydrolase</keyword>
<dbReference type="GO" id="GO:0016787">
    <property type="term" value="F:hydrolase activity"/>
    <property type="evidence" value="ECO:0007669"/>
    <property type="project" value="UniProtKB-KW"/>
</dbReference>
<dbReference type="AlphaFoldDB" id="A0A938YK01"/>
<keyword evidence="2" id="KW-1185">Reference proteome</keyword>
<dbReference type="CDD" id="cd24161">
    <property type="entry name" value="NUDIX_ADPRase_Ndx2"/>
    <property type="match status" value="1"/>
</dbReference>
<dbReference type="Gene3D" id="3.90.79.10">
    <property type="entry name" value="Nucleoside Triphosphate Pyrophosphohydrolase"/>
    <property type="match status" value="1"/>
</dbReference>
<organism evidence="1 2">
    <name type="scientific">Nakamurella leprariae</name>
    <dbReference type="NCBI Taxonomy" id="2803911"/>
    <lineage>
        <taxon>Bacteria</taxon>
        <taxon>Bacillati</taxon>
        <taxon>Actinomycetota</taxon>
        <taxon>Actinomycetes</taxon>
        <taxon>Nakamurellales</taxon>
        <taxon>Nakamurellaceae</taxon>
        <taxon>Nakamurella</taxon>
    </lineage>
</organism>
<dbReference type="SUPFAM" id="SSF55811">
    <property type="entry name" value="Nudix"/>
    <property type="match status" value="1"/>
</dbReference>
<dbReference type="EMBL" id="JAERWK010000025">
    <property type="protein sequence ID" value="MBM9469190.1"/>
    <property type="molecule type" value="Genomic_DNA"/>
</dbReference>
<proteinExistence type="predicted"/>
<comment type="caution">
    <text evidence="1">The sequence shown here is derived from an EMBL/GenBank/DDBJ whole genome shotgun (WGS) entry which is preliminary data.</text>
</comment>
<evidence type="ECO:0000313" key="1">
    <source>
        <dbReference type="EMBL" id="MBM9469190.1"/>
    </source>
</evidence>
<dbReference type="InterPro" id="IPR015797">
    <property type="entry name" value="NUDIX_hydrolase-like_dom_sf"/>
</dbReference>
<name>A0A938YK01_9ACTN</name>
<reference evidence="1" key="1">
    <citation type="submission" date="2021-01" db="EMBL/GenBank/DDBJ databases">
        <title>YIM 132084 draft genome.</title>
        <authorList>
            <person name="An D."/>
        </authorList>
    </citation>
    <scope>NUCLEOTIDE SEQUENCE</scope>
    <source>
        <strain evidence="1">YIM 132084</strain>
    </source>
</reference>
<evidence type="ECO:0000313" key="2">
    <source>
        <dbReference type="Proteomes" id="UP000663792"/>
    </source>
</evidence>
<gene>
    <name evidence="1" type="ORF">JL106_18035</name>
</gene>